<evidence type="ECO:0000313" key="7">
    <source>
        <dbReference type="Proteomes" id="UP000245771"/>
    </source>
</evidence>
<dbReference type="InterPro" id="IPR016020">
    <property type="entry name" value="Transl_init_fac_sub12_N_euk"/>
</dbReference>
<dbReference type="RefSeq" id="XP_025352666.1">
    <property type="nucleotide sequence ID" value="XM_025499644.1"/>
</dbReference>
<evidence type="ECO:0000259" key="5">
    <source>
        <dbReference type="PROSITE" id="PS50250"/>
    </source>
</evidence>
<dbReference type="STRING" id="1280837.A0A316V531"/>
<dbReference type="PROSITE" id="PS50250">
    <property type="entry name" value="PCI"/>
    <property type="match status" value="1"/>
</dbReference>
<dbReference type="GO" id="GO:0005852">
    <property type="term" value="C:eukaryotic translation initiation factor 3 complex"/>
    <property type="evidence" value="ECO:0007669"/>
    <property type="project" value="InterPro"/>
</dbReference>
<dbReference type="GO" id="GO:0043022">
    <property type="term" value="F:ribosome binding"/>
    <property type="evidence" value="ECO:0007669"/>
    <property type="project" value="InterPro"/>
</dbReference>
<dbReference type="Pfam" id="PF10075">
    <property type="entry name" value="CSN8_PSD8_EIF3K"/>
    <property type="match status" value="1"/>
</dbReference>
<feature type="region of interest" description="Disordered" evidence="4">
    <location>
        <begin position="72"/>
        <end position="100"/>
    </location>
</feature>
<keyword evidence="3" id="KW-0648">Protein biosynthesis</keyword>
<evidence type="ECO:0000256" key="1">
    <source>
        <dbReference type="ARBA" id="ARBA00022490"/>
    </source>
</evidence>
<name>A0A316V531_9BASI</name>
<protein>
    <recommendedName>
        <fullName evidence="5">PCI domain-containing protein</fullName>
    </recommendedName>
</protein>
<reference evidence="6 7" key="1">
    <citation type="journal article" date="2018" name="Mol. Biol. Evol.">
        <title>Broad Genomic Sampling Reveals a Smut Pathogenic Ancestry of the Fungal Clade Ustilaginomycotina.</title>
        <authorList>
            <person name="Kijpornyongpan T."/>
            <person name="Mondo S.J."/>
            <person name="Barry K."/>
            <person name="Sandor L."/>
            <person name="Lee J."/>
            <person name="Lipzen A."/>
            <person name="Pangilinan J."/>
            <person name="LaButti K."/>
            <person name="Hainaut M."/>
            <person name="Henrissat B."/>
            <person name="Grigoriev I.V."/>
            <person name="Spatafora J.W."/>
            <person name="Aime M.C."/>
        </authorList>
    </citation>
    <scope>NUCLEOTIDE SEQUENCE [LARGE SCALE GENOMIC DNA]</scope>
    <source>
        <strain evidence="6 7">MCA 3882</strain>
    </source>
</reference>
<dbReference type="Proteomes" id="UP000245771">
    <property type="component" value="Unassembled WGS sequence"/>
</dbReference>
<keyword evidence="2" id="KW-0396">Initiation factor</keyword>
<keyword evidence="1" id="KW-0963">Cytoplasm</keyword>
<dbReference type="GO" id="GO:0006446">
    <property type="term" value="P:regulation of translational initiation"/>
    <property type="evidence" value="ECO:0007669"/>
    <property type="project" value="InterPro"/>
</dbReference>
<dbReference type="SUPFAM" id="SSF46785">
    <property type="entry name" value="Winged helix' DNA-binding domain"/>
    <property type="match status" value="1"/>
</dbReference>
<dbReference type="InterPro" id="IPR036390">
    <property type="entry name" value="WH_DNA-bd_sf"/>
</dbReference>
<feature type="compositionally biased region" description="Low complexity" evidence="4">
    <location>
        <begin position="72"/>
        <end position="81"/>
    </location>
</feature>
<sequence length="243" mass="27104">MDKGGKMRGGIHQHVFHGLLTDLFYCYFRFQFNPQDFEYSVAISVLLKALTAAPFPDFNLCLSLLGESPVSTLPSSTPSFPEEATEEQKEEIRRSTKEATSVPAAGNLTDPLIVKLSNLSSYLLSARFRLFWKTFASADYSDVREFAKGAHGFEDAIRQVALESVKGAFRTISSTRLAEYLNLSKQELPNFISQYPGWTIEGEQISVPANPDNDVKATVIREDVQVDQLSKLLSQSQTPVLRV</sequence>
<dbReference type="EMBL" id="KZ819606">
    <property type="protein sequence ID" value="PWN32364.1"/>
    <property type="molecule type" value="Genomic_DNA"/>
</dbReference>
<dbReference type="PANTHER" id="PTHR13022">
    <property type="entry name" value="EUKARYOTIC TRANSLATION INITIATION FACTOR 3 SUBUNIT 11"/>
    <property type="match status" value="1"/>
</dbReference>
<dbReference type="PANTHER" id="PTHR13022:SF0">
    <property type="entry name" value="EUKARYOTIC TRANSLATION INITIATION FACTOR 3 SUBUNIT K"/>
    <property type="match status" value="1"/>
</dbReference>
<dbReference type="OrthoDB" id="337745at2759"/>
<evidence type="ECO:0000256" key="2">
    <source>
        <dbReference type="ARBA" id="ARBA00022540"/>
    </source>
</evidence>
<dbReference type="InterPro" id="IPR009374">
    <property type="entry name" value="eIF3k"/>
</dbReference>
<dbReference type="GeneID" id="37021425"/>
<dbReference type="Gene3D" id="1.10.10.10">
    <property type="entry name" value="Winged helix-like DNA-binding domain superfamily/Winged helix DNA-binding domain"/>
    <property type="match status" value="1"/>
</dbReference>
<dbReference type="InterPro" id="IPR016024">
    <property type="entry name" value="ARM-type_fold"/>
</dbReference>
<keyword evidence="7" id="KW-1185">Reference proteome</keyword>
<dbReference type="InterPro" id="IPR036388">
    <property type="entry name" value="WH-like_DNA-bd_sf"/>
</dbReference>
<dbReference type="SUPFAM" id="SSF48371">
    <property type="entry name" value="ARM repeat"/>
    <property type="match status" value="1"/>
</dbReference>
<dbReference type="InParanoid" id="A0A316V531"/>
<organism evidence="6 7">
    <name type="scientific">Meira miltonrushii</name>
    <dbReference type="NCBI Taxonomy" id="1280837"/>
    <lineage>
        <taxon>Eukaryota</taxon>
        <taxon>Fungi</taxon>
        <taxon>Dikarya</taxon>
        <taxon>Basidiomycota</taxon>
        <taxon>Ustilaginomycotina</taxon>
        <taxon>Exobasidiomycetes</taxon>
        <taxon>Exobasidiales</taxon>
        <taxon>Brachybasidiaceae</taxon>
        <taxon>Meira</taxon>
    </lineage>
</organism>
<evidence type="ECO:0000313" key="6">
    <source>
        <dbReference type="EMBL" id="PWN32364.1"/>
    </source>
</evidence>
<evidence type="ECO:0000256" key="4">
    <source>
        <dbReference type="SAM" id="MobiDB-lite"/>
    </source>
</evidence>
<proteinExistence type="predicted"/>
<feature type="compositionally biased region" description="Basic and acidic residues" evidence="4">
    <location>
        <begin position="86"/>
        <end position="97"/>
    </location>
</feature>
<feature type="domain" description="PCI" evidence="5">
    <location>
        <begin position="38"/>
        <end position="223"/>
    </location>
</feature>
<dbReference type="Gene3D" id="1.25.40.250">
    <property type="entry name" value="ARM repeat, domain 1"/>
    <property type="match status" value="1"/>
</dbReference>
<gene>
    <name evidence="6" type="ORF">FA14DRAFT_162511</name>
</gene>
<dbReference type="InterPro" id="IPR033464">
    <property type="entry name" value="CSN8_PSD8_EIF3K"/>
</dbReference>
<dbReference type="InterPro" id="IPR000717">
    <property type="entry name" value="PCI_dom"/>
</dbReference>
<accession>A0A316V531</accession>
<evidence type="ECO:0000256" key="3">
    <source>
        <dbReference type="ARBA" id="ARBA00022917"/>
    </source>
</evidence>
<dbReference type="AlphaFoldDB" id="A0A316V531"/>
<dbReference type="GO" id="GO:0003743">
    <property type="term" value="F:translation initiation factor activity"/>
    <property type="evidence" value="ECO:0007669"/>
    <property type="project" value="UniProtKB-KW"/>
</dbReference>